<reference evidence="2 3" key="1">
    <citation type="journal article" date="2017" name="Nat. Ecol. Evol.">
        <title>Scallop genome provides insights into evolution of bilaterian karyotype and development.</title>
        <authorList>
            <person name="Wang S."/>
            <person name="Zhang J."/>
            <person name="Jiao W."/>
            <person name="Li J."/>
            <person name="Xun X."/>
            <person name="Sun Y."/>
            <person name="Guo X."/>
            <person name="Huan P."/>
            <person name="Dong B."/>
            <person name="Zhang L."/>
            <person name="Hu X."/>
            <person name="Sun X."/>
            <person name="Wang J."/>
            <person name="Zhao C."/>
            <person name="Wang Y."/>
            <person name="Wang D."/>
            <person name="Huang X."/>
            <person name="Wang R."/>
            <person name="Lv J."/>
            <person name="Li Y."/>
            <person name="Zhang Z."/>
            <person name="Liu B."/>
            <person name="Lu W."/>
            <person name="Hui Y."/>
            <person name="Liang J."/>
            <person name="Zhou Z."/>
            <person name="Hou R."/>
            <person name="Li X."/>
            <person name="Liu Y."/>
            <person name="Li H."/>
            <person name="Ning X."/>
            <person name="Lin Y."/>
            <person name="Zhao L."/>
            <person name="Xing Q."/>
            <person name="Dou J."/>
            <person name="Li Y."/>
            <person name="Mao J."/>
            <person name="Guo H."/>
            <person name="Dou H."/>
            <person name="Li T."/>
            <person name="Mu C."/>
            <person name="Jiang W."/>
            <person name="Fu Q."/>
            <person name="Fu X."/>
            <person name="Miao Y."/>
            <person name="Liu J."/>
            <person name="Yu Q."/>
            <person name="Li R."/>
            <person name="Liao H."/>
            <person name="Li X."/>
            <person name="Kong Y."/>
            <person name="Jiang Z."/>
            <person name="Chourrout D."/>
            <person name="Li R."/>
            <person name="Bao Z."/>
        </authorList>
    </citation>
    <scope>NUCLEOTIDE SEQUENCE [LARGE SCALE GENOMIC DNA]</scope>
    <source>
        <strain evidence="2 3">PY_sf001</strain>
    </source>
</reference>
<proteinExistence type="predicted"/>
<gene>
    <name evidence="2" type="ORF">KP79_PYT14796</name>
</gene>
<keyword evidence="1" id="KW-1133">Transmembrane helix</keyword>
<dbReference type="Proteomes" id="UP000242188">
    <property type="component" value="Unassembled WGS sequence"/>
</dbReference>
<dbReference type="AlphaFoldDB" id="A0A210QI25"/>
<keyword evidence="1" id="KW-0812">Transmembrane</keyword>
<protein>
    <recommendedName>
        <fullName evidence="4">C-type lectin domain-containing protein</fullName>
    </recommendedName>
</protein>
<organism evidence="2 3">
    <name type="scientific">Mizuhopecten yessoensis</name>
    <name type="common">Japanese scallop</name>
    <name type="synonym">Patinopecten yessoensis</name>
    <dbReference type="NCBI Taxonomy" id="6573"/>
    <lineage>
        <taxon>Eukaryota</taxon>
        <taxon>Metazoa</taxon>
        <taxon>Spiralia</taxon>
        <taxon>Lophotrochozoa</taxon>
        <taxon>Mollusca</taxon>
        <taxon>Bivalvia</taxon>
        <taxon>Autobranchia</taxon>
        <taxon>Pteriomorphia</taxon>
        <taxon>Pectinida</taxon>
        <taxon>Pectinoidea</taxon>
        <taxon>Pectinidae</taxon>
        <taxon>Mizuhopecten</taxon>
    </lineage>
</organism>
<comment type="caution">
    <text evidence="2">The sequence shown here is derived from an EMBL/GenBank/DDBJ whole genome shotgun (WGS) entry which is preliminary data.</text>
</comment>
<accession>A0A210QI25</accession>
<name>A0A210QI25_MIZYE</name>
<keyword evidence="1" id="KW-0472">Membrane</keyword>
<evidence type="ECO:0000313" key="2">
    <source>
        <dbReference type="EMBL" id="OWF48438.1"/>
    </source>
</evidence>
<dbReference type="EMBL" id="NEDP02003547">
    <property type="protein sequence ID" value="OWF48438.1"/>
    <property type="molecule type" value="Genomic_DNA"/>
</dbReference>
<feature type="transmembrane region" description="Helical" evidence="1">
    <location>
        <begin position="342"/>
        <end position="361"/>
    </location>
</feature>
<sequence>MLLIFSLFINHVFSLPICEHNLQNTLNTSQCSSLHVSSVREITNHAWKGTRELIPGVEYWTDVILEFTPWIQFSGCLETSKPQNVLEKSGTRLSDEHPITECLTYMENSTFYLWGSRCVDQKSVGTLTGGHCLGVPFNLTTFCLTGHGNCVCRYDIVALPTEPGLQNCKSVSFSLGEGDSNTLNTALHNVNCDSKLPFLCVGRDNYRKKVGDQFKFFEEELYNISIARKLCSLQHLDIASTVGIQYMSNDFRNHFINNSRSYWTSIFRENRFILGGDRHVYDHDTSNCISVMFHHNQTVVWNVRSCPLVISNDMNCTQATNTIDGSSNVTSDIISKPNQNKYFWFLSVPVVAVIVIVGCLGRRQWSKKTSGHSYTESTRIHYTEPRVRGTGEERADAEYLNTIETRPTQMEAMTSLREPTPISHDQQEEPHYMIMKRPVESIYISLHLKYPTNSAKNAVQK</sequence>
<evidence type="ECO:0000256" key="1">
    <source>
        <dbReference type="SAM" id="Phobius"/>
    </source>
</evidence>
<evidence type="ECO:0008006" key="4">
    <source>
        <dbReference type="Google" id="ProtNLM"/>
    </source>
</evidence>
<evidence type="ECO:0000313" key="3">
    <source>
        <dbReference type="Proteomes" id="UP000242188"/>
    </source>
</evidence>
<keyword evidence="3" id="KW-1185">Reference proteome</keyword>